<feature type="compositionally biased region" description="Basic and acidic residues" evidence="5">
    <location>
        <begin position="2349"/>
        <end position="2399"/>
    </location>
</feature>
<feature type="compositionally biased region" description="Polar residues" evidence="5">
    <location>
        <begin position="1641"/>
        <end position="1660"/>
    </location>
</feature>
<dbReference type="OrthoDB" id="29024at2759"/>
<evidence type="ECO:0000313" key="10">
    <source>
        <dbReference type="EnsemblFungi" id="EJT78088"/>
    </source>
</evidence>
<feature type="compositionally biased region" description="Low complexity" evidence="5">
    <location>
        <begin position="1136"/>
        <end position="1151"/>
    </location>
</feature>
<feature type="compositionally biased region" description="Pro residues" evidence="5">
    <location>
        <begin position="1853"/>
        <end position="1863"/>
    </location>
</feature>
<feature type="compositionally biased region" description="Polar residues" evidence="5">
    <location>
        <begin position="2158"/>
        <end position="2167"/>
    </location>
</feature>
<dbReference type="Pfam" id="PF16134">
    <property type="entry name" value="THOC2_N"/>
    <property type="match status" value="1"/>
</dbReference>
<gene>
    <name evidence="10" type="primary">20343649</name>
    <name evidence="9" type="ORF">GGTG_03191</name>
</gene>
<feature type="compositionally biased region" description="Basic and acidic residues" evidence="5">
    <location>
        <begin position="1629"/>
        <end position="1638"/>
    </location>
</feature>
<feature type="compositionally biased region" description="Pro residues" evidence="5">
    <location>
        <begin position="2180"/>
        <end position="2192"/>
    </location>
</feature>
<dbReference type="RefSeq" id="XP_009219233.1">
    <property type="nucleotide sequence ID" value="XM_009220969.1"/>
</dbReference>
<feature type="region of interest" description="Disordered" evidence="5">
    <location>
        <begin position="1547"/>
        <end position="2537"/>
    </location>
</feature>
<protein>
    <recommendedName>
        <fullName evidence="3">THO complex subunit 2</fullName>
    </recommendedName>
</protein>
<feature type="compositionally biased region" description="Basic and acidic residues" evidence="5">
    <location>
        <begin position="2230"/>
        <end position="2241"/>
    </location>
</feature>
<feature type="compositionally biased region" description="Low complexity" evidence="5">
    <location>
        <begin position="1913"/>
        <end position="1923"/>
    </location>
</feature>
<evidence type="ECO:0000256" key="2">
    <source>
        <dbReference type="ARBA" id="ARBA00007857"/>
    </source>
</evidence>
<reference evidence="9" key="2">
    <citation type="submission" date="2010-07" db="EMBL/GenBank/DDBJ databases">
        <authorList>
            <consortium name="The Broad Institute Genome Sequencing Platform"/>
            <consortium name="Broad Institute Genome Sequencing Center for Infectious Disease"/>
            <person name="Ma L.-J."/>
            <person name="Dead R."/>
            <person name="Young S."/>
            <person name="Zeng Q."/>
            <person name="Koehrsen M."/>
            <person name="Alvarado L."/>
            <person name="Berlin A."/>
            <person name="Chapman S.B."/>
            <person name="Chen Z."/>
            <person name="Freedman E."/>
            <person name="Gellesch M."/>
            <person name="Goldberg J."/>
            <person name="Griggs A."/>
            <person name="Gujja S."/>
            <person name="Heilman E.R."/>
            <person name="Heiman D."/>
            <person name="Hepburn T."/>
            <person name="Howarth C."/>
            <person name="Jen D."/>
            <person name="Larson L."/>
            <person name="Mehta T."/>
            <person name="Neiman D."/>
            <person name="Pearson M."/>
            <person name="Roberts A."/>
            <person name="Saif S."/>
            <person name="Shea T."/>
            <person name="Shenoy N."/>
            <person name="Sisk P."/>
            <person name="Stolte C."/>
            <person name="Sykes S."/>
            <person name="Walk T."/>
            <person name="White J."/>
            <person name="Yandava C."/>
            <person name="Haas B."/>
            <person name="Nusbaum C."/>
            <person name="Birren B."/>
        </authorList>
    </citation>
    <scope>NUCLEOTIDE SEQUENCE</scope>
    <source>
        <strain evidence="9">R3-111a-1</strain>
    </source>
</reference>
<keyword evidence="4" id="KW-0539">Nucleus</keyword>
<dbReference type="InterPro" id="IPR021418">
    <property type="entry name" value="THO_THOC2_C"/>
</dbReference>
<feature type="compositionally biased region" description="Basic and acidic residues" evidence="5">
    <location>
        <begin position="1163"/>
        <end position="1175"/>
    </location>
</feature>
<feature type="compositionally biased region" description="Basic and acidic residues" evidence="5">
    <location>
        <begin position="567"/>
        <end position="587"/>
    </location>
</feature>
<dbReference type="Pfam" id="PF11732">
    <property type="entry name" value="Thoc2"/>
    <property type="match status" value="1"/>
</dbReference>
<dbReference type="GO" id="GO:0006397">
    <property type="term" value="P:mRNA processing"/>
    <property type="evidence" value="ECO:0007669"/>
    <property type="project" value="InterPro"/>
</dbReference>
<feature type="compositionally biased region" description="Gly residues" evidence="5">
    <location>
        <begin position="2468"/>
        <end position="2496"/>
    </location>
</feature>
<feature type="region of interest" description="Disordered" evidence="5">
    <location>
        <begin position="552"/>
        <end position="595"/>
    </location>
</feature>
<dbReference type="PANTHER" id="PTHR21597">
    <property type="entry name" value="THO2 PROTEIN"/>
    <property type="match status" value="1"/>
</dbReference>
<dbReference type="FunCoup" id="J3NPI3">
    <property type="interactions" value="584"/>
</dbReference>
<feature type="region of interest" description="Disordered" evidence="5">
    <location>
        <begin position="1"/>
        <end position="94"/>
    </location>
</feature>
<dbReference type="InterPro" id="IPR032302">
    <property type="entry name" value="THOC2_N"/>
</dbReference>
<feature type="compositionally biased region" description="Basic and acidic residues" evidence="5">
    <location>
        <begin position="1695"/>
        <end position="1772"/>
    </location>
</feature>
<feature type="region of interest" description="Disordered" evidence="5">
    <location>
        <begin position="1123"/>
        <end position="1190"/>
    </location>
</feature>
<feature type="compositionally biased region" description="Basic and acidic residues" evidence="5">
    <location>
        <begin position="2410"/>
        <end position="2427"/>
    </location>
</feature>
<evidence type="ECO:0000256" key="1">
    <source>
        <dbReference type="ARBA" id="ARBA00004123"/>
    </source>
</evidence>
<dbReference type="eggNOG" id="KOG1874">
    <property type="taxonomic scope" value="Eukaryota"/>
</dbReference>
<reference evidence="10" key="5">
    <citation type="submission" date="2018-04" db="UniProtKB">
        <authorList>
            <consortium name="EnsemblFungi"/>
        </authorList>
    </citation>
    <scope>IDENTIFICATION</scope>
    <source>
        <strain evidence="10">R3-111a-1</strain>
    </source>
</reference>
<dbReference type="GeneID" id="20343649"/>
<dbReference type="InterPro" id="IPR040007">
    <property type="entry name" value="Tho2"/>
</dbReference>
<accession>J3NPI3</accession>
<feature type="compositionally biased region" description="Polar residues" evidence="5">
    <location>
        <begin position="1602"/>
        <end position="1613"/>
    </location>
</feature>
<dbReference type="Pfam" id="PF11262">
    <property type="entry name" value="Tho2"/>
    <property type="match status" value="1"/>
</dbReference>
<evidence type="ECO:0000313" key="11">
    <source>
        <dbReference type="Proteomes" id="UP000006039"/>
    </source>
</evidence>
<feature type="domain" description="THO complex subunit 2 N-terminal" evidence="8">
    <location>
        <begin position="121"/>
        <end position="858"/>
    </location>
</feature>
<feature type="compositionally biased region" description="Pro residues" evidence="5">
    <location>
        <begin position="73"/>
        <end position="85"/>
    </location>
</feature>
<evidence type="ECO:0000313" key="9">
    <source>
        <dbReference type="EMBL" id="EJT78088.1"/>
    </source>
</evidence>
<dbReference type="GO" id="GO:0003729">
    <property type="term" value="F:mRNA binding"/>
    <property type="evidence" value="ECO:0007669"/>
    <property type="project" value="TreeGrafter"/>
</dbReference>
<dbReference type="EMBL" id="GL385396">
    <property type="protein sequence ID" value="EJT78088.1"/>
    <property type="molecule type" value="Genomic_DNA"/>
</dbReference>
<feature type="domain" description="THO complex subunitTHOC2 N-terminal" evidence="7">
    <location>
        <begin position="860"/>
        <end position="934"/>
    </location>
</feature>
<sequence>MAPKRKRHGADRQSIDNPASRPSPHRPEQTSLGRHDVAYPDGGGRGGRTRATRRNDRRDSLQNGQYPSSTAPSPSPLSPTAPRPPSASSQSALQPMNAPSLLTPVATPPAPAFPHYDYSIVTESQLSSWTKGGRQHVIDHGVQAANDEDDTEVSALYQELLHLVIDSRLTPQDAGGIVREMVKTAQSENEPDYSVFDPRIIFLDNLTVLVDSEGVKFPDQLREFLTATDISPTLMRELLDQSLLIELGLLRDNFVKRGNQHATNTVYRQAAHNLLREETEGFSKLTAELYLSLKYEDVDLSWEAAHQTFEKVKRLIGTFDLAVARVLDITLDVFAATIVKQMRPFLRFLRVSAWWPEGLVKGQAPGPFSGLPRWARPELYEDDDMTDAEREENFNKLKLERDIAFWDRAREAHLDAFFELGSLGVAESDLERLTSDDSKAGYTAAEREWIKVTKTLPVRGSRAAASILGFKLKFYETPEGKLEKGGMPANLIWMAALLIKIGFITLADIYPHLHHSDEEMETVVREQMTKELEAMKEKERPGATANALMMAGALPDDSPPTMTGTVTRRDNPIAKPDAGRGAKDATTKSDSSGDGYYDPKSALLEHLLVAGAIPEALFMLGRFPWLTELWGHKIFPLIHRILRHSIHKVYEECAPKPVSSDITRGCPAKKVVDPDQTGVRKGSVKLSDQPQPKFLRWPHADKWDTSLSNYRYYFSEWTDNVPVCQSIDDVFTLCSTLLNISGVNIGLDEHLYAGLTRIGKWSLQNDKSAANFDRWQELLKRILIPALSLTKENASLVDSAWSMLRQYPTAVRYNIYSEWFEGQTSRLPAMAEAFKVTRLQTLSTLKRLAATNIPTMAKALAKAAYSSPGIVFKVSLDQIEAYTNLIDAFIECAKYFTDLGYDVLLWSLLSSLGRSRSRTGASVLVTSRWLQALSKFSGHVFKRYSNLDPTPVLLYVNDQLFRGNSTDLVILKEFITSMGGVVSDVDFTDAQLTAMTGGAVLRKQTLINVKDKRYEPGTQKSAQRLMRAMVSSNLAGRLLINIAQYRQTAIYNIPEDEAHIKYLASLVDGSQQILSQYLDLLRSNLDPERFDSLVPDLVSLITEYGLDVSLAFMIGRGSLTFLTSPPSQSSSKDEPIQPQALPAPTPAAAADADGDVSMSAPDEAPKDGETGDKSLAKTTPETQEAPATVARKSDPIYALIQPLVEAVQPLRPATVWQSISPEFFVLFWSLQLTTIAFPQPSYSVENSRLIKQAEEVMRNRSDMTRAGMQKKTDHKNGLLDTAKLIRDEMMADGERMSKLRLRLTRRSSTWFPATAKDAAVADVLLEQCLLPRLLLSATDATYAFRFAKFLHETGVQHFKLMSLYDRLFSANRLRTMIFTCTQREAEHLGRFIKYILTDLSNWHSDKAVYEKEALGRQRDGGKRVYLGFVTSVDADGTPQTFVEHGPFRDLLYGWHKNLNTALKSCLQGMDWMHIRNAITVLQSALDVFPAVDFMGKQFVQQLKTISDRETASKSDDGHRGDLATTAQSVSSLLQKKKAKWVMVQAFRPNTTGEPQEESKPTADTSAKTLRPTAPDFKPRGPTTNLTTDRRPPSVARAEDANTPAQSATLTPSSQDKRLAPATNRIPSVVDKEPSRREGQGVVQNAPGSKASTPQLANSTPARPETPKPSTLPSGNIPGLPKRPDVPVPGQGLGGRTHDRRESASRDSRDTRDSRGPREPRDHREPRESRDTREARDQREARDPRDPRDHRMVEGSRPERLSRDSTGTDRRAPGPDSNGNNTGAPKESSSRPTDKDRNPRSEALPNRSSRDSARDPPREPAPRDALKELPRDRSLRGRESSRGSPRDSHRDGPGAPPSAAPPPAASVQEPTINPERARLLAREQPEIFQPERPGTARDRRSSPGPSPRDDARGRNPSSRNQSPRSGERFHIESVMSEREREGMHGRTLHPSHAGPPGRDGYGEHASHMQSRDRHRDREADRPRDNTAGPAPSSRQSFDQDNGRLSYQDPNYGRLNHIPSVASEIPSGPRARGGGGREPAPRHSSLNLPGPSPRHDGRFPPNGDIPRPPSPDRHPPTGPSSGRPPARRGRGQYENPANVPLPSSPAGAAPPPQSTGVHPDRMRLVSGPSTLGSGPGPNGPGPGPAGGSMSANSIPINPDRMNQINASSLPPQPPRRSMGPPQQTPDRPPQPHGPPGSGSNQRVSSSGGPNHQSGSATDGRGGYPAPSGPSSSHERTDRSDRARGRGRTMLDGINTTLEKAGQESRLGDAGRTSHRGRAHGTMAGSDAQVLTGGSPATTPIQDRMDPMRRDLPGPRGPLGHHADLNNGSLPPPNREPRSGAGDGQHTPSGSRDGRDGKDHDRSSRREHRDRSGRPSRRSSRERSTDREREPREHREPRDRRSGAPSGGGSGSHVREGGDREGSSSRRSGRESAGGGGREPLTPLGGGGRDLASGGRESRHRGESRSDNGGSNNGSGEWGGNSSSGGRGGRSGGSGGGPPRSGDDRREGGGGGREDRGSRKRRSDDAAGLAPTDRDKRQRR</sequence>
<dbReference type="HOGENOM" id="CLU_000511_1_0_1"/>
<evidence type="ECO:0000259" key="8">
    <source>
        <dbReference type="Pfam" id="PF16134"/>
    </source>
</evidence>
<feature type="compositionally biased region" description="Basic and acidic residues" evidence="5">
    <location>
        <begin position="1874"/>
        <end position="1884"/>
    </location>
</feature>
<feature type="compositionally biased region" description="Basic and acidic residues" evidence="5">
    <location>
        <begin position="1924"/>
        <end position="1943"/>
    </location>
</feature>
<feature type="compositionally biased region" description="Basic and acidic residues" evidence="5">
    <location>
        <begin position="1787"/>
        <end position="1799"/>
    </location>
</feature>
<dbReference type="EnsemblFungi" id="EJT78088">
    <property type="protein sequence ID" value="EJT78088"/>
    <property type="gene ID" value="GGTG_03191"/>
</dbReference>
<evidence type="ECO:0000259" key="6">
    <source>
        <dbReference type="Pfam" id="PF11262"/>
    </source>
</evidence>
<feature type="compositionally biased region" description="Basic and acidic residues" evidence="5">
    <location>
        <begin position="1587"/>
        <end position="1599"/>
    </location>
</feature>
<reference evidence="10" key="4">
    <citation type="journal article" date="2015" name="G3 (Bethesda)">
        <title>Genome sequences of three phytopathogenic species of the Magnaporthaceae family of fungi.</title>
        <authorList>
            <person name="Okagaki L.H."/>
            <person name="Nunes C.C."/>
            <person name="Sailsbery J."/>
            <person name="Clay B."/>
            <person name="Brown D."/>
            <person name="John T."/>
            <person name="Oh Y."/>
            <person name="Young N."/>
            <person name="Fitzgerald M."/>
            <person name="Haas B.J."/>
            <person name="Zeng Q."/>
            <person name="Young S."/>
            <person name="Adiconis X."/>
            <person name="Fan L."/>
            <person name="Levin J.Z."/>
            <person name="Mitchell T.K."/>
            <person name="Okubara P.A."/>
            <person name="Farman M.L."/>
            <person name="Kohn L.M."/>
            <person name="Birren B."/>
            <person name="Ma L.-J."/>
            <person name="Dean R.A."/>
        </authorList>
    </citation>
    <scope>NUCLEOTIDE SEQUENCE</scope>
    <source>
        <strain evidence="10">R3-111a-1</strain>
    </source>
</reference>
<organism evidence="9">
    <name type="scientific">Gaeumannomyces tritici (strain R3-111a-1)</name>
    <name type="common">Wheat and barley take-all root rot fungus</name>
    <name type="synonym">Gaeumannomyces graminis var. tritici</name>
    <dbReference type="NCBI Taxonomy" id="644352"/>
    <lineage>
        <taxon>Eukaryota</taxon>
        <taxon>Fungi</taxon>
        <taxon>Dikarya</taxon>
        <taxon>Ascomycota</taxon>
        <taxon>Pezizomycotina</taxon>
        <taxon>Sordariomycetes</taxon>
        <taxon>Sordariomycetidae</taxon>
        <taxon>Magnaporthales</taxon>
        <taxon>Magnaporthaceae</taxon>
        <taxon>Gaeumannomyces</taxon>
    </lineage>
</organism>
<reference evidence="11" key="1">
    <citation type="submission" date="2010-07" db="EMBL/GenBank/DDBJ databases">
        <title>The genome sequence of Gaeumannomyces graminis var. tritici strain R3-111a-1.</title>
        <authorList>
            <consortium name="The Broad Institute Genome Sequencing Platform"/>
            <person name="Ma L.-J."/>
            <person name="Dead R."/>
            <person name="Young S."/>
            <person name="Zeng Q."/>
            <person name="Koehrsen M."/>
            <person name="Alvarado L."/>
            <person name="Berlin A."/>
            <person name="Chapman S.B."/>
            <person name="Chen Z."/>
            <person name="Freedman E."/>
            <person name="Gellesch M."/>
            <person name="Goldberg J."/>
            <person name="Griggs A."/>
            <person name="Gujja S."/>
            <person name="Heilman E.R."/>
            <person name="Heiman D."/>
            <person name="Hepburn T."/>
            <person name="Howarth C."/>
            <person name="Jen D."/>
            <person name="Larson L."/>
            <person name="Mehta T."/>
            <person name="Neiman D."/>
            <person name="Pearson M."/>
            <person name="Roberts A."/>
            <person name="Saif S."/>
            <person name="Shea T."/>
            <person name="Shenoy N."/>
            <person name="Sisk P."/>
            <person name="Stolte C."/>
            <person name="Sykes S."/>
            <person name="Walk T."/>
            <person name="White J."/>
            <person name="Yandava C."/>
            <person name="Haas B."/>
            <person name="Nusbaum C."/>
            <person name="Birren B."/>
        </authorList>
    </citation>
    <scope>NUCLEOTIDE SEQUENCE [LARGE SCALE GENOMIC DNA]</scope>
    <source>
        <strain evidence="11">R3-111a-1</strain>
    </source>
</reference>
<dbReference type="PANTHER" id="PTHR21597:SF0">
    <property type="entry name" value="THO COMPLEX SUBUNIT 2"/>
    <property type="match status" value="1"/>
</dbReference>
<feature type="compositionally biased region" description="Basic and acidic residues" evidence="5">
    <location>
        <begin position="1807"/>
        <end position="1851"/>
    </location>
</feature>
<reference evidence="9" key="3">
    <citation type="submission" date="2010-09" db="EMBL/GenBank/DDBJ databases">
        <title>Annotation of Gaeumannomyces graminis var. tritici R3-111a-1.</title>
        <authorList>
            <consortium name="The Broad Institute Genome Sequencing Platform"/>
            <person name="Ma L.-J."/>
            <person name="Dead R."/>
            <person name="Young S.K."/>
            <person name="Zeng Q."/>
            <person name="Gargeya S."/>
            <person name="Fitzgerald M."/>
            <person name="Haas B."/>
            <person name="Abouelleil A."/>
            <person name="Alvarado L."/>
            <person name="Arachchi H.M."/>
            <person name="Berlin A."/>
            <person name="Brown A."/>
            <person name="Chapman S.B."/>
            <person name="Chen Z."/>
            <person name="Dunbar C."/>
            <person name="Freedman E."/>
            <person name="Gearin G."/>
            <person name="Gellesch M."/>
            <person name="Goldberg J."/>
            <person name="Griggs A."/>
            <person name="Gujja S."/>
            <person name="Heiman D."/>
            <person name="Howarth C."/>
            <person name="Larson L."/>
            <person name="Lui A."/>
            <person name="MacDonald P.J.P."/>
            <person name="Mehta T."/>
            <person name="Montmayeur A."/>
            <person name="Murphy C."/>
            <person name="Neiman D."/>
            <person name="Pearson M."/>
            <person name="Priest M."/>
            <person name="Roberts A."/>
            <person name="Saif S."/>
            <person name="Shea T."/>
            <person name="Shenoy N."/>
            <person name="Sisk P."/>
            <person name="Stolte C."/>
            <person name="Sykes S."/>
            <person name="Yandava C."/>
            <person name="Wortman J."/>
            <person name="Nusbaum C."/>
            <person name="Birren B."/>
        </authorList>
    </citation>
    <scope>NUCLEOTIDE SEQUENCE</scope>
    <source>
        <strain evidence="9">R3-111a-1</strain>
    </source>
</reference>
<evidence type="ECO:0000256" key="3">
    <source>
        <dbReference type="ARBA" id="ARBA00019596"/>
    </source>
</evidence>
<feature type="compositionally biased region" description="Gly residues" evidence="5">
    <location>
        <begin position="2429"/>
        <end position="2446"/>
    </location>
</feature>
<dbReference type="GO" id="GO:0000445">
    <property type="term" value="C:THO complex part of transcription export complex"/>
    <property type="evidence" value="ECO:0007669"/>
    <property type="project" value="TreeGrafter"/>
</dbReference>
<keyword evidence="11" id="KW-1185">Reference proteome</keyword>
<comment type="similarity">
    <text evidence="2">Belongs to the THOC2 family.</text>
</comment>
<dbReference type="InterPro" id="IPR021726">
    <property type="entry name" value="THO_THOC2_N"/>
</dbReference>
<feature type="compositionally biased region" description="Polar residues" evidence="5">
    <location>
        <begin position="1991"/>
        <end position="2007"/>
    </location>
</feature>
<feature type="compositionally biased region" description="Basic and acidic residues" evidence="5">
    <location>
        <begin position="2453"/>
        <end position="2463"/>
    </location>
</feature>
<feature type="domain" description="THO complex subunitTHOC2 C-terminal" evidence="6">
    <location>
        <begin position="1216"/>
        <end position="1533"/>
    </location>
</feature>
<evidence type="ECO:0000256" key="5">
    <source>
        <dbReference type="SAM" id="MobiDB-lite"/>
    </source>
</evidence>
<feature type="compositionally biased region" description="Basic and acidic residues" evidence="5">
    <location>
        <begin position="1959"/>
        <end position="1983"/>
    </location>
</feature>
<name>J3NPI3_GAET3</name>
<feature type="compositionally biased region" description="Polar residues" evidence="5">
    <location>
        <begin position="2197"/>
        <end position="2214"/>
    </location>
</feature>
<evidence type="ECO:0000259" key="7">
    <source>
        <dbReference type="Pfam" id="PF11732"/>
    </source>
</evidence>
<dbReference type="VEuPathDB" id="FungiDB:GGTG_03191"/>
<proteinExistence type="inferred from homology"/>
<dbReference type="GO" id="GO:0006406">
    <property type="term" value="P:mRNA export from nucleus"/>
    <property type="evidence" value="ECO:0007669"/>
    <property type="project" value="InterPro"/>
</dbReference>
<feature type="compositionally biased region" description="Basic and acidic residues" evidence="5">
    <location>
        <begin position="25"/>
        <end position="38"/>
    </location>
</feature>
<evidence type="ECO:0000256" key="4">
    <source>
        <dbReference type="ARBA" id="ARBA00023242"/>
    </source>
</evidence>
<dbReference type="Proteomes" id="UP000006039">
    <property type="component" value="Unassembled WGS sequence"/>
</dbReference>
<feature type="compositionally biased region" description="Basic and acidic residues" evidence="5">
    <location>
        <begin position="2300"/>
        <end position="2310"/>
    </location>
</feature>
<feature type="compositionally biased region" description="Basic and acidic residues" evidence="5">
    <location>
        <begin position="2498"/>
        <end position="2522"/>
    </location>
</feature>
<dbReference type="STRING" id="644352.J3NPI3"/>
<feature type="compositionally biased region" description="Basic and acidic residues" evidence="5">
    <location>
        <begin position="1893"/>
        <end position="1912"/>
    </location>
</feature>
<comment type="subcellular location">
    <subcellularLocation>
        <location evidence="1">Nucleus</location>
    </subcellularLocation>
</comment>